<reference evidence="2 3" key="1">
    <citation type="submission" date="2020-01" db="EMBL/GenBank/DDBJ databases">
        <title>Genomes assembled from Gulf of Kutch pelagic sediment metagenomes.</title>
        <authorList>
            <person name="Chandrashekar M."/>
            <person name="Mahajan M.S."/>
            <person name="Dave K.J."/>
            <person name="Vatsa P."/>
            <person name="Nathani N.M."/>
        </authorList>
    </citation>
    <scope>NUCLEOTIDE SEQUENCE [LARGE SCALE GENOMIC DNA]</scope>
    <source>
        <strain evidence="2">KS3-K002</strain>
    </source>
</reference>
<accession>A0AAE4Z9H3</accession>
<keyword evidence="1" id="KW-0812">Transmembrane</keyword>
<evidence type="ECO:0000313" key="3">
    <source>
        <dbReference type="Proteomes" id="UP000702544"/>
    </source>
</evidence>
<organism evidence="2 3">
    <name type="scientific">Candidatus Kutchimonas denitrificans</name>
    <dbReference type="NCBI Taxonomy" id="3056748"/>
    <lineage>
        <taxon>Bacteria</taxon>
        <taxon>Pseudomonadati</taxon>
        <taxon>Gemmatimonadota</taxon>
        <taxon>Gemmatimonadia</taxon>
        <taxon>Candidatus Palauibacterales</taxon>
        <taxon>Candidatus Palauibacteraceae</taxon>
        <taxon>Candidatus Kutchimonas</taxon>
    </lineage>
</organism>
<evidence type="ECO:0000313" key="2">
    <source>
        <dbReference type="EMBL" id="NIR74631.1"/>
    </source>
</evidence>
<keyword evidence="1" id="KW-0472">Membrane</keyword>
<dbReference type="Proteomes" id="UP000702544">
    <property type="component" value="Unassembled WGS sequence"/>
</dbReference>
<gene>
    <name evidence="2" type="ORF">GWO12_05905</name>
</gene>
<proteinExistence type="predicted"/>
<keyword evidence="1" id="KW-1133">Transmembrane helix</keyword>
<feature type="transmembrane region" description="Helical" evidence="1">
    <location>
        <begin position="31"/>
        <end position="50"/>
    </location>
</feature>
<comment type="caution">
    <text evidence="2">The sequence shown here is derived from an EMBL/GenBank/DDBJ whole genome shotgun (WGS) entry which is preliminary data.</text>
</comment>
<name>A0AAE4Z9H3_9BACT</name>
<sequence length="58" mass="5951">MRTKAVILITLLAALVAGGVAVARLLNQVALAFYVLGVAGFGILGVASLLDRGPFGRR</sequence>
<evidence type="ECO:0000256" key="1">
    <source>
        <dbReference type="SAM" id="Phobius"/>
    </source>
</evidence>
<dbReference type="EMBL" id="JAACAK010000046">
    <property type="protein sequence ID" value="NIR74631.1"/>
    <property type="molecule type" value="Genomic_DNA"/>
</dbReference>
<protein>
    <submittedName>
        <fullName evidence="2">Uncharacterized protein</fullName>
    </submittedName>
</protein>
<dbReference type="AlphaFoldDB" id="A0AAE4Z9H3"/>